<proteinExistence type="predicted"/>
<reference evidence="4" key="1">
    <citation type="journal article" date="2014" name="Int. J. Syst. Evol. Microbiol.">
        <title>Complete genome sequence of Corynebacterium casei LMG S-19264T (=DSM 44701T), isolated from a smear-ripened cheese.</title>
        <authorList>
            <consortium name="US DOE Joint Genome Institute (JGI-PGF)"/>
            <person name="Walter F."/>
            <person name="Albersmeier A."/>
            <person name="Kalinowski J."/>
            <person name="Ruckert C."/>
        </authorList>
    </citation>
    <scope>NUCLEOTIDE SEQUENCE</scope>
    <source>
        <strain evidence="4">VKM Ac-2007</strain>
    </source>
</reference>
<protein>
    <submittedName>
        <fullName evidence="4">Methylmalonyl-CoA carboxyltransferase</fullName>
    </submittedName>
</protein>
<dbReference type="InterPro" id="IPR051047">
    <property type="entry name" value="AccD/PCCB"/>
</dbReference>
<gene>
    <name evidence="4" type="ORF">GCM10017600_57010</name>
</gene>
<evidence type="ECO:0000313" key="5">
    <source>
        <dbReference type="Proteomes" id="UP001143474"/>
    </source>
</evidence>
<organism evidence="4 5">
    <name type="scientific">Streptosporangium carneum</name>
    <dbReference type="NCBI Taxonomy" id="47481"/>
    <lineage>
        <taxon>Bacteria</taxon>
        <taxon>Bacillati</taxon>
        <taxon>Actinomycetota</taxon>
        <taxon>Actinomycetes</taxon>
        <taxon>Streptosporangiales</taxon>
        <taxon>Streptosporangiaceae</taxon>
        <taxon>Streptosporangium</taxon>
    </lineage>
</organism>
<dbReference type="InterPro" id="IPR034733">
    <property type="entry name" value="AcCoA_carboxyl_beta"/>
</dbReference>
<dbReference type="PANTHER" id="PTHR43842:SF2">
    <property type="entry name" value="PROPIONYL-COA CARBOXYLASE BETA CHAIN, MITOCHONDRIAL"/>
    <property type="match status" value="1"/>
</dbReference>
<name>A0A9W6I5X2_9ACTN</name>
<feature type="domain" description="CoA carboxyltransferase C-terminal" evidence="3">
    <location>
        <begin position="309"/>
        <end position="564"/>
    </location>
</feature>
<dbReference type="GO" id="GO:0009317">
    <property type="term" value="C:acetyl-CoA carboxylase complex"/>
    <property type="evidence" value="ECO:0007669"/>
    <property type="project" value="TreeGrafter"/>
</dbReference>
<feature type="region of interest" description="Disordered" evidence="1">
    <location>
        <begin position="1"/>
        <end position="56"/>
    </location>
</feature>
<dbReference type="GO" id="GO:0004658">
    <property type="term" value="F:propionyl-CoA carboxylase activity"/>
    <property type="evidence" value="ECO:0007669"/>
    <property type="project" value="TreeGrafter"/>
</dbReference>
<dbReference type="PROSITE" id="PS50989">
    <property type="entry name" value="COA_CT_CTER"/>
    <property type="match status" value="1"/>
</dbReference>
<dbReference type="PANTHER" id="PTHR43842">
    <property type="entry name" value="PROPIONYL-COA CARBOXYLASE BETA CHAIN"/>
    <property type="match status" value="1"/>
</dbReference>
<dbReference type="InterPro" id="IPR011763">
    <property type="entry name" value="COA_CT_C"/>
</dbReference>
<dbReference type="EMBL" id="BSEV01000015">
    <property type="protein sequence ID" value="GLK12292.1"/>
    <property type="molecule type" value="Genomic_DNA"/>
</dbReference>
<evidence type="ECO:0000259" key="2">
    <source>
        <dbReference type="PROSITE" id="PS50980"/>
    </source>
</evidence>
<evidence type="ECO:0000313" key="4">
    <source>
        <dbReference type="EMBL" id="GLK12292.1"/>
    </source>
</evidence>
<reference evidence="4" key="2">
    <citation type="submission" date="2023-01" db="EMBL/GenBank/DDBJ databases">
        <authorList>
            <person name="Sun Q."/>
            <person name="Evtushenko L."/>
        </authorList>
    </citation>
    <scope>NUCLEOTIDE SEQUENCE</scope>
    <source>
        <strain evidence="4">VKM Ac-2007</strain>
    </source>
</reference>
<evidence type="ECO:0000259" key="3">
    <source>
        <dbReference type="PROSITE" id="PS50989"/>
    </source>
</evidence>
<sequence length="569" mass="61084">MTGEATVSQRTERQTTSPDDPDVLNDPDVPVPQGGGEERANGRHAPSGPPSPPARSMSLLRERQRGLRGRIAAGSRGAVDRQRALGKRTARERLELLLDEGSFTEIDMYRRHQAHGLKVGEQRPHTDGVVAGSGTIEGRRVFVYAQDFTIFGGSLGQAHASKIHKVMDLAIATGAPLIGLNDSGGARIQEGVMALDGYGGIFRRNVQASGVIPQISVILGPCAGGAAYSPALADFTFMVRDTARMYLTGPDVVEAVSGQRVTHDELGGAEVHGGRSGVATFVHDDEESALEDVRYLVSLLPSNNLEPPPSEPPRQAGTDHRPGFAEIVPVEPNKPYDMRSVVAELVDDGEFLELQEDWARNVVCALARVDGEVVGLVGNQPMVLAGVLDVAASQKAARFVRFCDAFGIPLVTLVDVPGFLPGTDQEHAGIIRHGAKLLYAYCEATVPRIQVILRKAYGGAYIVMDSRSIGSDLSLAWPTNEIAVMGAEGAVNVIFRKELAAAADPEELRSELVAEYSEQLMHPHYAAERGLVDDVIDPAETRAAVARGLAMLRNKRQTPPQRKHGNIPL</sequence>
<evidence type="ECO:0000256" key="1">
    <source>
        <dbReference type="SAM" id="MobiDB-lite"/>
    </source>
</evidence>
<dbReference type="SUPFAM" id="SSF52096">
    <property type="entry name" value="ClpP/crotonase"/>
    <property type="match status" value="2"/>
</dbReference>
<dbReference type="AlphaFoldDB" id="A0A9W6I5X2"/>
<keyword evidence="5" id="KW-1185">Reference proteome</keyword>
<dbReference type="Pfam" id="PF01039">
    <property type="entry name" value="Carboxyl_trans"/>
    <property type="match status" value="1"/>
</dbReference>
<dbReference type="InterPro" id="IPR029045">
    <property type="entry name" value="ClpP/crotonase-like_dom_sf"/>
</dbReference>
<feature type="compositionally biased region" description="Polar residues" evidence="1">
    <location>
        <begin position="1"/>
        <end position="17"/>
    </location>
</feature>
<dbReference type="Gene3D" id="3.90.226.10">
    <property type="entry name" value="2-enoyl-CoA Hydratase, Chain A, domain 1"/>
    <property type="match status" value="2"/>
</dbReference>
<dbReference type="PROSITE" id="PS50980">
    <property type="entry name" value="COA_CT_NTER"/>
    <property type="match status" value="1"/>
</dbReference>
<feature type="domain" description="CoA carboxyltransferase N-terminal" evidence="2">
    <location>
        <begin position="50"/>
        <end position="312"/>
    </location>
</feature>
<accession>A0A9W6I5X2</accession>
<dbReference type="InterPro" id="IPR011762">
    <property type="entry name" value="COA_CT_N"/>
</dbReference>
<dbReference type="Proteomes" id="UP001143474">
    <property type="component" value="Unassembled WGS sequence"/>
</dbReference>
<comment type="caution">
    <text evidence="4">The sequence shown here is derived from an EMBL/GenBank/DDBJ whole genome shotgun (WGS) entry which is preliminary data.</text>
</comment>